<keyword evidence="2" id="KW-1185">Reference proteome</keyword>
<evidence type="ECO:0000313" key="2">
    <source>
        <dbReference type="Proteomes" id="UP001162131"/>
    </source>
</evidence>
<gene>
    <name evidence="1" type="ORF">BSTOLATCC_MIC31729</name>
</gene>
<evidence type="ECO:0000313" key="1">
    <source>
        <dbReference type="EMBL" id="CAG9322603.1"/>
    </source>
</evidence>
<dbReference type="Proteomes" id="UP001162131">
    <property type="component" value="Unassembled WGS sequence"/>
</dbReference>
<accession>A0AAU9JNZ4</accession>
<proteinExistence type="predicted"/>
<dbReference type="EMBL" id="CAJZBQ010000032">
    <property type="protein sequence ID" value="CAG9322603.1"/>
    <property type="molecule type" value="Genomic_DNA"/>
</dbReference>
<dbReference type="Pfam" id="PF05811">
    <property type="entry name" value="DUF842"/>
    <property type="match status" value="1"/>
</dbReference>
<sequence length="132" mass="15796">MDEENFFVERHLDTIWKHPDFLNFFKDFFEVKAKVIMPRMKKIAWNCAKECANNEDPTGETCLPKCQEIVSDFYWYIEKELRKTIAKYPRCISDCRGKKEMIECSDDCIKSTLELLSQINLEAELNKFIYEM</sequence>
<organism evidence="1 2">
    <name type="scientific">Blepharisma stoltei</name>
    <dbReference type="NCBI Taxonomy" id="1481888"/>
    <lineage>
        <taxon>Eukaryota</taxon>
        <taxon>Sar</taxon>
        <taxon>Alveolata</taxon>
        <taxon>Ciliophora</taxon>
        <taxon>Postciliodesmatophora</taxon>
        <taxon>Heterotrichea</taxon>
        <taxon>Heterotrichida</taxon>
        <taxon>Blepharismidae</taxon>
        <taxon>Blepharisma</taxon>
    </lineage>
</organism>
<name>A0AAU9JNZ4_9CILI</name>
<reference evidence="1" key="1">
    <citation type="submission" date="2021-09" db="EMBL/GenBank/DDBJ databases">
        <authorList>
            <consortium name="AG Swart"/>
            <person name="Singh M."/>
            <person name="Singh A."/>
            <person name="Seah K."/>
            <person name="Emmerich C."/>
        </authorList>
    </citation>
    <scope>NUCLEOTIDE SEQUENCE</scope>
    <source>
        <strain evidence="1">ATCC30299</strain>
    </source>
</reference>
<protein>
    <submittedName>
        <fullName evidence="1">Uncharacterized protein</fullName>
    </submittedName>
</protein>
<dbReference type="InterPro" id="IPR008560">
    <property type="entry name" value="DUF842_euk"/>
</dbReference>
<dbReference type="AlphaFoldDB" id="A0AAU9JNZ4"/>
<comment type="caution">
    <text evidence="1">The sequence shown here is derived from an EMBL/GenBank/DDBJ whole genome shotgun (WGS) entry which is preliminary data.</text>
</comment>